<evidence type="ECO:0000256" key="7">
    <source>
        <dbReference type="SAM" id="Phobius"/>
    </source>
</evidence>
<feature type="transmembrane region" description="Helical" evidence="7">
    <location>
        <begin position="603"/>
        <end position="621"/>
    </location>
</feature>
<feature type="domain" description="ABC transmembrane type-1" evidence="9">
    <location>
        <begin position="470"/>
        <end position="747"/>
    </location>
</feature>
<name>A0A0F9LZ85_9ZZZZ</name>
<gene>
    <name evidence="10" type="ORF">LCGC14_1522910</name>
</gene>
<dbReference type="Gene3D" id="1.20.1560.10">
    <property type="entry name" value="ABC transporter type 1, transmembrane domain"/>
    <property type="match status" value="1"/>
</dbReference>
<keyword evidence="2 7" id="KW-0812">Transmembrane</keyword>
<dbReference type="Gene3D" id="3.40.50.300">
    <property type="entry name" value="P-loop containing nucleotide triphosphate hydrolases"/>
    <property type="match status" value="1"/>
</dbReference>
<dbReference type="InterPro" id="IPR010128">
    <property type="entry name" value="ATPase_T1SS_PrtD-like"/>
</dbReference>
<sequence length="1025" mass="112248">LLLEVTDNVRLSPVGMSASSNMPDRSNGVGKASSCTATSAMVLITYGAETWEEVGNRARKRTECGKRKYGDHVDTVMVTYDESAHVPPSKRPTQRKRELAELNNKKHPVVPLSDAEVNALVIERGRRIPEPAHEFVRRMFLTRRTHDRLIRFCTAELALCALQPTVHADRTQLVIDGGRPEGIAAVAARAQLGVPFALDQHSSFQCARDGEGMRVFVGALRCADDRAPVPVCTQASTRIGEGDLKIPDLICDLPPNTNVVVRSNDSDMVAVLLLNARRWIDDANGGWVRYGVFIDSEKTGAIGAGCIVDVVSLWRCIVEYFARHYPLVDRAVDTMCLLMVLTGTDYAQGFRRLGPRTVWKAFREGGHRIFSETNEHGRCCWLQTHDDVGEARNRYSIAISESALFRFVKLAYQVALRVSDALCPDMDAVRKETQRRDADNCESARYNVTDDDGIRAELRRVRSESRALFVMVGIFSFFVNLLMLTGPIFMLQVYDRVLGSRSEETLLALAVLMAFLFLMMGLLDFARARILSRIGARFQARLDRRVFVAMVRKASMSQKDDSQSHLRDLESVQRLLSSPVLTAVFDIPWSPLFLLAIALFHPWLGGLAVVGGGALILVAILNQTITKRPLREANIASVRSERMSEQIRQEAEMVRSLGMQDAAFTRWQHLRDASLHGNVAASDLGGVFSGFSKTFRMFLQSAMLGLGAYLVLQNEMTPGGMIAASIMLGRALAPVDMAVGQWPLVQRAMQGWSQLAVLLGQVGEEPARTQLPRPRAVLDVIQVTVIPPGEQQAAVRMVSFNVAPGEAVGIIGPSGSGKSTLARAIVGAWRCSGGKIRLDGAALEQYEPDVLGRHVGYLPQRVQLFDGTIAENIARLTPNPSDADIVLAAQKAAAHDMILKLPDGYDTRVDSFGGRLSGGQVQRIGLARAMFGDPVLLVLDEPNSNLDNEGTLALNQATRQVKEAGGAVLIMAHRPAAIKECDHLMVLEGGMKRAFGPRDEILRGNVTNHAAIAPDKGLPAKGGMT</sequence>
<proteinExistence type="predicted"/>
<dbReference type="GO" id="GO:0016887">
    <property type="term" value="F:ATP hydrolysis activity"/>
    <property type="evidence" value="ECO:0007669"/>
    <property type="project" value="InterPro"/>
</dbReference>
<evidence type="ECO:0000259" key="8">
    <source>
        <dbReference type="PROSITE" id="PS50893"/>
    </source>
</evidence>
<keyword evidence="4" id="KW-0067">ATP-binding</keyword>
<dbReference type="InterPro" id="IPR027417">
    <property type="entry name" value="P-loop_NTPase"/>
</dbReference>
<comment type="caution">
    <text evidence="10">The sequence shown here is derived from an EMBL/GenBank/DDBJ whole genome shotgun (WGS) entry which is preliminary data.</text>
</comment>
<protein>
    <recommendedName>
        <fullName evidence="11">ABC transporter domain-containing protein</fullName>
    </recommendedName>
</protein>
<evidence type="ECO:0000256" key="3">
    <source>
        <dbReference type="ARBA" id="ARBA00022741"/>
    </source>
</evidence>
<dbReference type="InterPro" id="IPR003439">
    <property type="entry name" value="ABC_transporter-like_ATP-bd"/>
</dbReference>
<dbReference type="GO" id="GO:0016020">
    <property type="term" value="C:membrane"/>
    <property type="evidence" value="ECO:0007669"/>
    <property type="project" value="UniProtKB-SubCell"/>
</dbReference>
<dbReference type="PROSITE" id="PS50893">
    <property type="entry name" value="ABC_TRANSPORTER_2"/>
    <property type="match status" value="1"/>
</dbReference>
<dbReference type="SMART" id="SM00382">
    <property type="entry name" value="AAA"/>
    <property type="match status" value="1"/>
</dbReference>
<keyword evidence="6 7" id="KW-0472">Membrane</keyword>
<dbReference type="GO" id="GO:0030253">
    <property type="term" value="P:protein secretion by the type I secretion system"/>
    <property type="evidence" value="ECO:0007669"/>
    <property type="project" value="InterPro"/>
</dbReference>
<dbReference type="EMBL" id="LAZR01011319">
    <property type="protein sequence ID" value="KKM62317.1"/>
    <property type="molecule type" value="Genomic_DNA"/>
</dbReference>
<dbReference type="InterPro" id="IPR036640">
    <property type="entry name" value="ABC1_TM_sf"/>
</dbReference>
<reference evidence="10" key="1">
    <citation type="journal article" date="2015" name="Nature">
        <title>Complex archaea that bridge the gap between prokaryotes and eukaryotes.</title>
        <authorList>
            <person name="Spang A."/>
            <person name="Saw J.H."/>
            <person name="Jorgensen S.L."/>
            <person name="Zaremba-Niedzwiedzka K."/>
            <person name="Martijn J."/>
            <person name="Lind A.E."/>
            <person name="van Eijk R."/>
            <person name="Schleper C."/>
            <person name="Guy L."/>
            <person name="Ettema T.J."/>
        </authorList>
    </citation>
    <scope>NUCLEOTIDE SEQUENCE</scope>
</reference>
<evidence type="ECO:0000256" key="2">
    <source>
        <dbReference type="ARBA" id="ARBA00022692"/>
    </source>
</evidence>
<dbReference type="SUPFAM" id="SSF90123">
    <property type="entry name" value="ABC transporter transmembrane region"/>
    <property type="match status" value="1"/>
</dbReference>
<evidence type="ECO:0000256" key="4">
    <source>
        <dbReference type="ARBA" id="ARBA00022840"/>
    </source>
</evidence>
<dbReference type="PROSITE" id="PS50929">
    <property type="entry name" value="ABC_TM1F"/>
    <property type="match status" value="1"/>
</dbReference>
<dbReference type="SUPFAM" id="SSF52540">
    <property type="entry name" value="P-loop containing nucleoside triphosphate hydrolases"/>
    <property type="match status" value="1"/>
</dbReference>
<dbReference type="InterPro" id="IPR003593">
    <property type="entry name" value="AAA+_ATPase"/>
</dbReference>
<evidence type="ECO:0000313" key="10">
    <source>
        <dbReference type="EMBL" id="KKM62317.1"/>
    </source>
</evidence>
<feature type="transmembrane region" description="Helical" evidence="7">
    <location>
        <begin position="506"/>
        <end position="526"/>
    </location>
</feature>
<evidence type="ECO:0000256" key="6">
    <source>
        <dbReference type="ARBA" id="ARBA00023136"/>
    </source>
</evidence>
<dbReference type="Pfam" id="PF00005">
    <property type="entry name" value="ABC_tran"/>
    <property type="match status" value="1"/>
</dbReference>
<accession>A0A0F9LZ85</accession>
<keyword evidence="3" id="KW-0547">Nucleotide-binding</keyword>
<comment type="subcellular location">
    <subcellularLocation>
        <location evidence="1">Membrane</location>
        <topology evidence="1">Multi-pass membrane protein</topology>
    </subcellularLocation>
</comment>
<feature type="non-terminal residue" evidence="10">
    <location>
        <position position="1"/>
    </location>
</feature>
<feature type="domain" description="ABC transporter" evidence="8">
    <location>
        <begin position="778"/>
        <end position="1014"/>
    </location>
</feature>
<evidence type="ECO:0008006" key="11">
    <source>
        <dbReference type="Google" id="ProtNLM"/>
    </source>
</evidence>
<evidence type="ECO:0000256" key="1">
    <source>
        <dbReference type="ARBA" id="ARBA00004141"/>
    </source>
</evidence>
<dbReference type="InterPro" id="IPR011527">
    <property type="entry name" value="ABC1_TM_dom"/>
</dbReference>
<dbReference type="GO" id="GO:0030256">
    <property type="term" value="C:type I protein secretion system complex"/>
    <property type="evidence" value="ECO:0007669"/>
    <property type="project" value="InterPro"/>
</dbReference>
<dbReference type="GO" id="GO:0015421">
    <property type="term" value="F:ABC-type oligopeptide transporter activity"/>
    <property type="evidence" value="ECO:0007669"/>
    <property type="project" value="TreeGrafter"/>
</dbReference>
<dbReference type="CDD" id="cd09897">
    <property type="entry name" value="H3TH_FEN1-XPG-like"/>
    <property type="match status" value="1"/>
</dbReference>
<dbReference type="Pfam" id="PF00664">
    <property type="entry name" value="ABC_membrane"/>
    <property type="match status" value="1"/>
</dbReference>
<dbReference type="PANTHER" id="PTHR43394:SF1">
    <property type="entry name" value="ATP-BINDING CASSETTE SUB-FAMILY B MEMBER 10, MITOCHONDRIAL"/>
    <property type="match status" value="1"/>
</dbReference>
<dbReference type="InterPro" id="IPR039421">
    <property type="entry name" value="Type_1_exporter"/>
</dbReference>
<dbReference type="AlphaFoldDB" id="A0A0F9LZ85"/>
<evidence type="ECO:0000259" key="9">
    <source>
        <dbReference type="PROSITE" id="PS50929"/>
    </source>
</evidence>
<dbReference type="NCBIfam" id="TIGR01842">
    <property type="entry name" value="type_I_sec_PrtD"/>
    <property type="match status" value="1"/>
</dbReference>
<dbReference type="PANTHER" id="PTHR43394">
    <property type="entry name" value="ATP-DEPENDENT PERMEASE MDL1, MITOCHONDRIAL"/>
    <property type="match status" value="1"/>
</dbReference>
<organism evidence="10">
    <name type="scientific">marine sediment metagenome</name>
    <dbReference type="NCBI Taxonomy" id="412755"/>
    <lineage>
        <taxon>unclassified sequences</taxon>
        <taxon>metagenomes</taxon>
        <taxon>ecological metagenomes</taxon>
    </lineage>
</organism>
<keyword evidence="5 7" id="KW-1133">Transmembrane helix</keyword>
<feature type="transmembrane region" description="Helical" evidence="7">
    <location>
        <begin position="468"/>
        <end position="494"/>
    </location>
</feature>
<dbReference type="GO" id="GO:0005524">
    <property type="term" value="F:ATP binding"/>
    <property type="evidence" value="ECO:0007669"/>
    <property type="project" value="UniProtKB-KW"/>
</dbReference>
<evidence type="ECO:0000256" key="5">
    <source>
        <dbReference type="ARBA" id="ARBA00022989"/>
    </source>
</evidence>